<dbReference type="EMBL" id="JBHSPR010000001">
    <property type="protein sequence ID" value="MFC6015221.1"/>
    <property type="molecule type" value="Genomic_DNA"/>
</dbReference>
<evidence type="ECO:0000313" key="2">
    <source>
        <dbReference type="Proteomes" id="UP001596203"/>
    </source>
</evidence>
<comment type="caution">
    <text evidence="1">The sequence shown here is derived from an EMBL/GenBank/DDBJ whole genome shotgun (WGS) entry which is preliminary data.</text>
</comment>
<organism evidence="1 2">
    <name type="scientific">Plantactinospora solaniradicis</name>
    <dbReference type="NCBI Taxonomy" id="1723736"/>
    <lineage>
        <taxon>Bacteria</taxon>
        <taxon>Bacillati</taxon>
        <taxon>Actinomycetota</taxon>
        <taxon>Actinomycetes</taxon>
        <taxon>Micromonosporales</taxon>
        <taxon>Micromonosporaceae</taxon>
        <taxon>Plantactinospora</taxon>
    </lineage>
</organism>
<accession>A0ABW1K0H8</accession>
<name>A0ABW1K0H8_9ACTN</name>
<dbReference type="Gene3D" id="1.10.10.10">
    <property type="entry name" value="Winged helix-like DNA-binding domain superfamily/Winged helix DNA-binding domain"/>
    <property type="match status" value="1"/>
</dbReference>
<proteinExistence type="predicted"/>
<dbReference type="InterPro" id="IPR036390">
    <property type="entry name" value="WH_DNA-bd_sf"/>
</dbReference>
<protein>
    <submittedName>
        <fullName evidence="1">MarR family transcriptional regulator</fullName>
    </submittedName>
</protein>
<dbReference type="RefSeq" id="WP_377417054.1">
    <property type="nucleotide sequence ID" value="NZ_JBHSPR010000001.1"/>
</dbReference>
<sequence length="350" mass="38128">MLISTNSWRALIEAGIGAVPLDPQRVVLRRDGQQATVRVHVFPTPVTPSNVAALVSRQAEPGLVIVPAATPAVRAAIEAAGWSWLVDDGQQVIGALRIAGQRIELDRPDRRVGRASRQRRPGRVPWGALTLVRRLIERPYATQREMADLVRVSQPRVSQALQVLVSGRLVERGEAGWRVRDFGQTVRWWLDAYPGPGGFSTYWYGLSPLLEQLNSVVTVLDSAAFPVQRSADRPRAVLSGDVAADLIAPWRNPERLVVYARAGVDLTAVGLVPAAAEDATLEFVVPEDPGVWPVLSADLTRDGVPLPLADPLQILWDVRRASGPDTDEAVARLEQELLRRSQRGHGGSAA</sequence>
<dbReference type="Proteomes" id="UP001596203">
    <property type="component" value="Unassembled WGS sequence"/>
</dbReference>
<keyword evidence="2" id="KW-1185">Reference proteome</keyword>
<dbReference type="InterPro" id="IPR036388">
    <property type="entry name" value="WH-like_DNA-bd_sf"/>
</dbReference>
<reference evidence="2" key="1">
    <citation type="journal article" date="2019" name="Int. J. Syst. Evol. Microbiol.">
        <title>The Global Catalogue of Microorganisms (GCM) 10K type strain sequencing project: providing services to taxonomists for standard genome sequencing and annotation.</title>
        <authorList>
            <consortium name="The Broad Institute Genomics Platform"/>
            <consortium name="The Broad Institute Genome Sequencing Center for Infectious Disease"/>
            <person name="Wu L."/>
            <person name="Ma J."/>
        </authorList>
    </citation>
    <scope>NUCLEOTIDE SEQUENCE [LARGE SCALE GENOMIC DNA]</scope>
    <source>
        <strain evidence="2">ZS-35-S2</strain>
    </source>
</reference>
<dbReference type="SUPFAM" id="SSF46785">
    <property type="entry name" value="Winged helix' DNA-binding domain"/>
    <property type="match status" value="1"/>
</dbReference>
<evidence type="ECO:0000313" key="1">
    <source>
        <dbReference type="EMBL" id="MFC6015221.1"/>
    </source>
</evidence>
<gene>
    <name evidence="1" type="ORF">ACFP2T_03305</name>
</gene>